<dbReference type="GO" id="GO:0006396">
    <property type="term" value="P:RNA processing"/>
    <property type="evidence" value="ECO:0007669"/>
    <property type="project" value="InterPro"/>
</dbReference>
<comment type="caution">
    <text evidence="6">The sequence shown here is derived from an EMBL/GenBank/DDBJ whole genome shotgun (WGS) entry which is preliminary data.</text>
</comment>
<evidence type="ECO:0000313" key="7">
    <source>
        <dbReference type="Proteomes" id="UP001186944"/>
    </source>
</evidence>
<dbReference type="InterPro" id="IPR019495">
    <property type="entry name" value="EXOSC1_C"/>
</dbReference>
<dbReference type="EMBL" id="VSWD01000008">
    <property type="protein sequence ID" value="KAK3096253.1"/>
    <property type="molecule type" value="Genomic_DNA"/>
</dbReference>
<dbReference type="GO" id="GO:0003723">
    <property type="term" value="F:RNA binding"/>
    <property type="evidence" value="ECO:0007669"/>
    <property type="project" value="InterPro"/>
</dbReference>
<dbReference type="Gene3D" id="2.40.50.140">
    <property type="entry name" value="Nucleic acid-binding proteins"/>
    <property type="match status" value="1"/>
</dbReference>
<dbReference type="InterPro" id="IPR012340">
    <property type="entry name" value="NA-bd_OB-fold"/>
</dbReference>
<sequence length="202" mass="22430">MDHSKMSAPIICVPGQRICKLEESVISGKGTYTRSGYIYSSLAGCLSKKENDEKKTLVEVQLGEEKNLVPSVDSIVTTKITNVNPRFCKCHILSVGKAPLKEPFRGTIRKEDVRATEKDKVEMYKCFRPGDLVVARVLSLGDAHSYLLSTAENELGVVMATSEAGASMEPISWCKMKCPKTLAEEYRKVAKVQQKYIQFSDT</sequence>
<dbReference type="GO" id="GO:0005730">
    <property type="term" value="C:nucleolus"/>
    <property type="evidence" value="ECO:0007669"/>
    <property type="project" value="UniProtKB-SubCell"/>
</dbReference>
<dbReference type="InterPro" id="IPR025721">
    <property type="entry name" value="Exosome_cplx_N_dom"/>
</dbReference>
<dbReference type="SUPFAM" id="SSF50249">
    <property type="entry name" value="Nucleic acid-binding proteins"/>
    <property type="match status" value="1"/>
</dbReference>
<dbReference type="PANTHER" id="PTHR12686:SF8">
    <property type="entry name" value="EXOSOME COMPLEX COMPONENT CSL4"/>
    <property type="match status" value="1"/>
</dbReference>
<dbReference type="InterPro" id="IPR039771">
    <property type="entry name" value="Csl4"/>
</dbReference>
<dbReference type="GO" id="GO:0000176">
    <property type="term" value="C:nuclear exosome (RNase complex)"/>
    <property type="evidence" value="ECO:0007669"/>
    <property type="project" value="TreeGrafter"/>
</dbReference>
<dbReference type="CDD" id="cd05791">
    <property type="entry name" value="S1_CSL4"/>
    <property type="match status" value="1"/>
</dbReference>
<evidence type="ECO:0000259" key="5">
    <source>
        <dbReference type="Pfam" id="PF14382"/>
    </source>
</evidence>
<dbReference type="Gene3D" id="2.40.50.100">
    <property type="match status" value="1"/>
</dbReference>
<comment type="subcellular location">
    <subcellularLocation>
        <location evidence="1">Nucleus</location>
        <location evidence="1">Nucleolus</location>
    </subcellularLocation>
</comment>
<dbReference type="Pfam" id="PF14382">
    <property type="entry name" value="ECR1_N"/>
    <property type="match status" value="1"/>
</dbReference>
<protein>
    <recommendedName>
        <fullName evidence="8">Exosome complex component CSL4</fullName>
    </recommendedName>
</protein>
<dbReference type="SUPFAM" id="SSF110324">
    <property type="entry name" value="Ribosomal L27 protein-like"/>
    <property type="match status" value="1"/>
</dbReference>
<dbReference type="Pfam" id="PF10447">
    <property type="entry name" value="EXOSC1"/>
    <property type="match status" value="1"/>
</dbReference>
<dbReference type="PANTHER" id="PTHR12686">
    <property type="entry name" value="3'-5' EXORIBONUCLEASE CSL4-RELATED"/>
    <property type="match status" value="1"/>
</dbReference>
<dbReference type="GO" id="GO:0005737">
    <property type="term" value="C:cytoplasm"/>
    <property type="evidence" value="ECO:0007669"/>
    <property type="project" value="TreeGrafter"/>
</dbReference>
<evidence type="ECO:0000313" key="6">
    <source>
        <dbReference type="EMBL" id="KAK3096253.1"/>
    </source>
</evidence>
<name>A0AA88Y2D7_PINIB</name>
<feature type="domain" description="Exosome complex component N-terminal" evidence="5">
    <location>
        <begin position="11"/>
        <end position="48"/>
    </location>
</feature>
<proteinExistence type="predicted"/>
<dbReference type="Proteomes" id="UP001186944">
    <property type="component" value="Unassembled WGS sequence"/>
</dbReference>
<organism evidence="6 7">
    <name type="scientific">Pinctada imbricata</name>
    <name type="common">Atlantic pearl-oyster</name>
    <name type="synonym">Pinctada martensii</name>
    <dbReference type="NCBI Taxonomy" id="66713"/>
    <lineage>
        <taxon>Eukaryota</taxon>
        <taxon>Metazoa</taxon>
        <taxon>Spiralia</taxon>
        <taxon>Lophotrochozoa</taxon>
        <taxon>Mollusca</taxon>
        <taxon>Bivalvia</taxon>
        <taxon>Autobranchia</taxon>
        <taxon>Pteriomorphia</taxon>
        <taxon>Pterioida</taxon>
        <taxon>Pterioidea</taxon>
        <taxon>Pteriidae</taxon>
        <taxon>Pinctada</taxon>
    </lineage>
</organism>
<reference evidence="6" key="1">
    <citation type="submission" date="2019-08" db="EMBL/GenBank/DDBJ databases">
        <title>The improved chromosome-level genome for the pearl oyster Pinctada fucata martensii using PacBio sequencing and Hi-C.</title>
        <authorList>
            <person name="Zheng Z."/>
        </authorList>
    </citation>
    <scope>NUCLEOTIDE SEQUENCE</scope>
    <source>
        <strain evidence="6">ZZ-2019</strain>
        <tissue evidence="6">Adductor muscle</tissue>
    </source>
</reference>
<dbReference type="FunFam" id="2.40.50.100:FF:000024">
    <property type="entry name" value="Exosome complex component CSL4"/>
    <property type="match status" value="1"/>
</dbReference>
<evidence type="ECO:0000256" key="2">
    <source>
        <dbReference type="ARBA" id="ARBA00022490"/>
    </source>
</evidence>
<evidence type="ECO:0000259" key="4">
    <source>
        <dbReference type="Pfam" id="PF10447"/>
    </source>
</evidence>
<evidence type="ECO:0000256" key="1">
    <source>
        <dbReference type="ARBA" id="ARBA00004604"/>
    </source>
</evidence>
<gene>
    <name evidence="6" type="ORF">FSP39_025010</name>
</gene>
<keyword evidence="3" id="KW-0271">Exosome</keyword>
<evidence type="ECO:0008006" key="8">
    <source>
        <dbReference type="Google" id="ProtNLM"/>
    </source>
</evidence>
<dbReference type="AlphaFoldDB" id="A0AA88Y2D7"/>
<accession>A0AA88Y2D7</accession>
<keyword evidence="2" id="KW-0963">Cytoplasm</keyword>
<keyword evidence="7" id="KW-1185">Reference proteome</keyword>
<feature type="domain" description="Exosome complex component CSL4 C-terminal" evidence="4">
    <location>
        <begin position="100"/>
        <end position="140"/>
    </location>
</feature>
<evidence type="ECO:0000256" key="3">
    <source>
        <dbReference type="ARBA" id="ARBA00022835"/>
    </source>
</evidence>
<dbReference type="FunFam" id="2.40.50.140:FF:000198">
    <property type="entry name" value="Exosome complex component CSL4"/>
    <property type="match status" value="1"/>
</dbReference>